<dbReference type="Proteomes" id="UP001143391">
    <property type="component" value="Unassembled WGS sequence"/>
</dbReference>
<evidence type="ECO:0000313" key="3">
    <source>
        <dbReference type="EMBL" id="MDF0751235.1"/>
    </source>
</evidence>
<feature type="transmembrane region" description="Helical" evidence="1">
    <location>
        <begin position="90"/>
        <end position="107"/>
    </location>
</feature>
<evidence type="ECO:0000313" key="4">
    <source>
        <dbReference type="Proteomes" id="UP001143391"/>
    </source>
</evidence>
<dbReference type="Pfam" id="PF20455">
    <property type="entry name" value="DUF6708"/>
    <property type="match status" value="1"/>
</dbReference>
<accession>A0ABT5YC41</accession>
<sequence>MINSARQLFDAIGDKLAGQFPRLLLNGAQGSGYRPSQSGAVERHGKDYLTLKTATAETKGLPSGVGMLGLCFSYLVAIVALLVGKGAFEALLWFLAGTVFFLVFFLWELCRPFPLPIVFNRRTQEIYYGLNGKLYHAPWEGIEAVAYEYRNVNQYAGSMVQGNLEIILYRFGDPEDRIALNIGGHTSGKRIQTLASLWEYLRAYMNNGPWFNDLGNPAGEKTPFIVAQLKKSGFTMRGVLKSTKKEYARSKAEGVKVSRGRASLI</sequence>
<protein>
    <recommendedName>
        <fullName evidence="2">DUF6708 domain-containing protein</fullName>
    </recommendedName>
</protein>
<evidence type="ECO:0000259" key="2">
    <source>
        <dbReference type="Pfam" id="PF20455"/>
    </source>
</evidence>
<feature type="domain" description="DUF6708" evidence="2">
    <location>
        <begin position="98"/>
        <end position="209"/>
    </location>
</feature>
<proteinExistence type="predicted"/>
<keyword evidence="1" id="KW-0812">Transmembrane</keyword>
<keyword evidence="4" id="KW-1185">Reference proteome</keyword>
<reference evidence="3" key="1">
    <citation type="submission" date="2022-07" db="EMBL/GenBank/DDBJ databases">
        <title>Marinobacter iranensis a new bacterium isolate from a hipersaline lake in Iran.</title>
        <authorList>
            <person name="Mohammad A.M.A."/>
            <person name="Cristina S.-P."/>
            <person name="Antonio V."/>
        </authorList>
    </citation>
    <scope>NUCLEOTIDE SEQUENCE</scope>
    <source>
        <strain evidence="3">71-i</strain>
    </source>
</reference>
<dbReference type="InterPro" id="IPR046554">
    <property type="entry name" value="DUF6708"/>
</dbReference>
<feature type="transmembrane region" description="Helical" evidence="1">
    <location>
        <begin position="65"/>
        <end position="83"/>
    </location>
</feature>
<keyword evidence="1" id="KW-1133">Transmembrane helix</keyword>
<comment type="caution">
    <text evidence="3">The sequence shown here is derived from an EMBL/GenBank/DDBJ whole genome shotgun (WGS) entry which is preliminary data.</text>
</comment>
<gene>
    <name evidence="3" type="ORF">NLU14_13470</name>
</gene>
<dbReference type="EMBL" id="JANCMW010000008">
    <property type="protein sequence ID" value="MDF0751235.1"/>
    <property type="molecule type" value="Genomic_DNA"/>
</dbReference>
<organism evidence="3 4">
    <name type="scientific">Marinobacter iranensis</name>
    <dbReference type="NCBI Taxonomy" id="2962607"/>
    <lineage>
        <taxon>Bacteria</taxon>
        <taxon>Pseudomonadati</taxon>
        <taxon>Pseudomonadota</taxon>
        <taxon>Gammaproteobacteria</taxon>
        <taxon>Pseudomonadales</taxon>
        <taxon>Marinobacteraceae</taxon>
        <taxon>Marinobacter</taxon>
    </lineage>
</organism>
<evidence type="ECO:0000256" key="1">
    <source>
        <dbReference type="SAM" id="Phobius"/>
    </source>
</evidence>
<dbReference type="RefSeq" id="WP_275707374.1">
    <property type="nucleotide sequence ID" value="NZ_JANCMW010000008.1"/>
</dbReference>
<name>A0ABT5YC41_9GAMM</name>
<keyword evidence="1" id="KW-0472">Membrane</keyword>